<name>A0A813KHT8_POLGL</name>
<feature type="region of interest" description="Disordered" evidence="1">
    <location>
        <begin position="32"/>
        <end position="64"/>
    </location>
</feature>
<evidence type="ECO:0000313" key="3">
    <source>
        <dbReference type="Proteomes" id="UP000626109"/>
    </source>
</evidence>
<comment type="caution">
    <text evidence="2">The sequence shown here is derived from an EMBL/GenBank/DDBJ whole genome shotgun (WGS) entry which is preliminary data.</text>
</comment>
<dbReference type="Proteomes" id="UP000626109">
    <property type="component" value="Unassembled WGS sequence"/>
</dbReference>
<dbReference type="AlphaFoldDB" id="A0A813KHT8"/>
<evidence type="ECO:0000313" key="2">
    <source>
        <dbReference type="EMBL" id="CAE8704398.1"/>
    </source>
</evidence>
<gene>
    <name evidence="2" type="ORF">PGLA2088_LOCUS33144</name>
</gene>
<proteinExistence type="predicted"/>
<organism evidence="2 3">
    <name type="scientific">Polarella glacialis</name>
    <name type="common">Dinoflagellate</name>
    <dbReference type="NCBI Taxonomy" id="89957"/>
    <lineage>
        <taxon>Eukaryota</taxon>
        <taxon>Sar</taxon>
        <taxon>Alveolata</taxon>
        <taxon>Dinophyceae</taxon>
        <taxon>Suessiales</taxon>
        <taxon>Suessiaceae</taxon>
        <taxon>Polarella</taxon>
    </lineage>
</organism>
<reference evidence="2" key="1">
    <citation type="submission" date="2021-02" db="EMBL/GenBank/DDBJ databases">
        <authorList>
            <person name="Dougan E. K."/>
            <person name="Rhodes N."/>
            <person name="Thang M."/>
            <person name="Chan C."/>
        </authorList>
    </citation>
    <scope>NUCLEOTIDE SEQUENCE</scope>
</reference>
<protein>
    <recommendedName>
        <fullName evidence="4">PH domain-containing protein</fullName>
    </recommendedName>
</protein>
<accession>A0A813KHT8</accession>
<sequence length="293" mass="32348">MLLSATPLLCRCICGSRNDDLFDPTKAYGDTAHSEADFEDDPSQRRPPFTGVLSYDSTSDQPLRGAPIREGPLWLLSADEEVALVTVSLYVNGLGFKHRAQEHSYSFSPFSLVRNCKFQAITSEGVDLAEFKCFKVSMFTQAQCFYFGVKSVDDADTEEERSRWVMDVSRAMRLVTQSLFPPVQMSCEPLRNVPNTWNRLMALRQACYRHLYRNSSAAHFTSCLADAHVCGSQTSTLRGSVKLFAPLTYPHAVQSSMTDYVSLDCNVHSAGGAKGLLSGIGGLLIRDACNSPV</sequence>
<dbReference type="EMBL" id="CAJNNW010030774">
    <property type="protein sequence ID" value="CAE8704398.1"/>
    <property type="molecule type" value="Genomic_DNA"/>
</dbReference>
<evidence type="ECO:0000256" key="1">
    <source>
        <dbReference type="SAM" id="MobiDB-lite"/>
    </source>
</evidence>
<evidence type="ECO:0008006" key="4">
    <source>
        <dbReference type="Google" id="ProtNLM"/>
    </source>
</evidence>